<evidence type="ECO:0000313" key="2">
    <source>
        <dbReference type="Proteomes" id="UP000827092"/>
    </source>
</evidence>
<dbReference type="AlphaFoldDB" id="A0AAV6UFL2"/>
<gene>
    <name evidence="1" type="ORF">JTE90_002087</name>
</gene>
<proteinExistence type="predicted"/>
<comment type="caution">
    <text evidence="1">The sequence shown here is derived from an EMBL/GenBank/DDBJ whole genome shotgun (WGS) entry which is preliminary data.</text>
</comment>
<sequence length="108" mass="11614">MATLSRSRLHATYINSLIRNSVLSGPSNMNVTKASPHFVVNSDCTHCISLTPSAATLTLRVAISPSEMATKSCNRTSCSNFFTKSSSSVSVFVVILALDLCRVENFPT</sequence>
<keyword evidence="2" id="KW-1185">Reference proteome</keyword>
<name>A0AAV6UFL2_9ARAC</name>
<organism evidence="1 2">
    <name type="scientific">Oedothorax gibbosus</name>
    <dbReference type="NCBI Taxonomy" id="931172"/>
    <lineage>
        <taxon>Eukaryota</taxon>
        <taxon>Metazoa</taxon>
        <taxon>Ecdysozoa</taxon>
        <taxon>Arthropoda</taxon>
        <taxon>Chelicerata</taxon>
        <taxon>Arachnida</taxon>
        <taxon>Araneae</taxon>
        <taxon>Araneomorphae</taxon>
        <taxon>Entelegynae</taxon>
        <taxon>Araneoidea</taxon>
        <taxon>Linyphiidae</taxon>
        <taxon>Erigoninae</taxon>
        <taxon>Oedothorax</taxon>
    </lineage>
</organism>
<dbReference type="Proteomes" id="UP000827092">
    <property type="component" value="Unassembled WGS sequence"/>
</dbReference>
<accession>A0AAV6UFL2</accession>
<dbReference type="EMBL" id="JAFNEN010000460">
    <property type="protein sequence ID" value="KAG8182553.1"/>
    <property type="molecule type" value="Genomic_DNA"/>
</dbReference>
<protein>
    <submittedName>
        <fullName evidence="1">Uncharacterized protein</fullName>
    </submittedName>
</protein>
<evidence type="ECO:0000313" key="1">
    <source>
        <dbReference type="EMBL" id="KAG8182553.1"/>
    </source>
</evidence>
<reference evidence="1 2" key="1">
    <citation type="journal article" date="2022" name="Nat. Ecol. Evol.">
        <title>A masculinizing supergene underlies an exaggerated male reproductive morph in a spider.</title>
        <authorList>
            <person name="Hendrickx F."/>
            <person name="De Corte Z."/>
            <person name="Sonet G."/>
            <person name="Van Belleghem S.M."/>
            <person name="Kostlbacher S."/>
            <person name="Vangestel C."/>
        </authorList>
    </citation>
    <scope>NUCLEOTIDE SEQUENCE [LARGE SCALE GENOMIC DNA]</scope>
    <source>
        <strain evidence="1">W744_W776</strain>
    </source>
</reference>